<keyword evidence="3" id="KW-1185">Reference proteome</keyword>
<dbReference type="Proteomes" id="UP000636709">
    <property type="component" value="Unassembled WGS sequence"/>
</dbReference>
<dbReference type="PROSITE" id="PS51257">
    <property type="entry name" value="PROKAR_LIPOPROTEIN"/>
    <property type="match status" value="1"/>
</dbReference>
<evidence type="ECO:0000313" key="3">
    <source>
        <dbReference type="Proteomes" id="UP000636709"/>
    </source>
</evidence>
<comment type="caution">
    <text evidence="2">The sequence shown here is derived from an EMBL/GenBank/DDBJ whole genome shotgun (WGS) entry which is preliminary data.</text>
</comment>
<reference evidence="2" key="1">
    <citation type="submission" date="2020-07" db="EMBL/GenBank/DDBJ databases">
        <title>Genome sequence and genetic diversity analysis of an under-domesticated orphan crop, white fonio (Digitaria exilis).</title>
        <authorList>
            <person name="Bennetzen J.L."/>
            <person name="Chen S."/>
            <person name="Ma X."/>
            <person name="Wang X."/>
            <person name="Yssel A.E.J."/>
            <person name="Chaluvadi S.R."/>
            <person name="Johnson M."/>
            <person name="Gangashetty P."/>
            <person name="Hamidou F."/>
            <person name="Sanogo M.D."/>
            <person name="Zwaenepoel A."/>
            <person name="Wallace J."/>
            <person name="Van De Peer Y."/>
            <person name="Van Deynze A."/>
        </authorList>
    </citation>
    <scope>NUCLEOTIDE SEQUENCE</scope>
    <source>
        <tissue evidence="2">Leaves</tissue>
    </source>
</reference>
<proteinExistence type="predicted"/>
<dbReference type="EMBL" id="JACEFO010000417">
    <property type="protein sequence ID" value="KAF8772287.1"/>
    <property type="molecule type" value="Genomic_DNA"/>
</dbReference>
<protein>
    <submittedName>
        <fullName evidence="2">Uncharacterized protein</fullName>
    </submittedName>
</protein>
<sequence>MKVWLFFFFGGWIMVMTVSCTSSCRRRRVCPLSRSARSGDSTHLIILVFPPFFVKLL</sequence>
<dbReference type="AlphaFoldDB" id="A0A835FR50"/>
<organism evidence="2 3">
    <name type="scientific">Digitaria exilis</name>
    <dbReference type="NCBI Taxonomy" id="1010633"/>
    <lineage>
        <taxon>Eukaryota</taxon>
        <taxon>Viridiplantae</taxon>
        <taxon>Streptophyta</taxon>
        <taxon>Embryophyta</taxon>
        <taxon>Tracheophyta</taxon>
        <taxon>Spermatophyta</taxon>
        <taxon>Magnoliopsida</taxon>
        <taxon>Liliopsida</taxon>
        <taxon>Poales</taxon>
        <taxon>Poaceae</taxon>
        <taxon>PACMAD clade</taxon>
        <taxon>Panicoideae</taxon>
        <taxon>Panicodae</taxon>
        <taxon>Paniceae</taxon>
        <taxon>Anthephorinae</taxon>
        <taxon>Digitaria</taxon>
    </lineage>
</organism>
<keyword evidence="1" id="KW-0732">Signal</keyword>
<feature type="chain" id="PRO_5032414800" evidence="1">
    <location>
        <begin position="21"/>
        <end position="57"/>
    </location>
</feature>
<evidence type="ECO:0000256" key="1">
    <source>
        <dbReference type="SAM" id="SignalP"/>
    </source>
</evidence>
<name>A0A835FR50_9POAL</name>
<feature type="signal peptide" evidence="1">
    <location>
        <begin position="1"/>
        <end position="20"/>
    </location>
</feature>
<accession>A0A835FR50</accession>
<evidence type="ECO:0000313" key="2">
    <source>
        <dbReference type="EMBL" id="KAF8772287.1"/>
    </source>
</evidence>
<gene>
    <name evidence="2" type="ORF">HU200_005923</name>
</gene>